<dbReference type="InterPro" id="IPR006070">
    <property type="entry name" value="Sua5-like_dom"/>
</dbReference>
<dbReference type="OrthoDB" id="9808093at2"/>
<dbReference type="Pfam" id="PF00708">
    <property type="entry name" value="Acylphosphatase"/>
    <property type="match status" value="1"/>
</dbReference>
<reference evidence="12 13" key="1">
    <citation type="submission" date="2018-11" db="EMBL/GenBank/DDBJ databases">
        <title>Photobacterium sp. BEI247 sp. nov., a marine bacterium isolated from Yongle Blue Hole in the South China Sea.</title>
        <authorList>
            <person name="Wang X."/>
        </authorList>
    </citation>
    <scope>NUCLEOTIDE SEQUENCE [LARGE SCALE GENOMIC DNA]</scope>
    <source>
        <strain evidence="13">BEI247</strain>
    </source>
</reference>
<name>A0A444JNP1_9GAMM</name>
<sequence>MMNPIEQQRVRVCINGIVQGVGFRPLVYRYALKFHLAGTVLNDSQGVTIELQGDKRQIHFFINRLKEMPPPLARIDKFEVLVIPIISEELTFRIIQSQQRNQAVVAVSTDKSSCEECNQEIMDPANRHYQYPFTNCTNCGPRYTLIQALPYDRENTSMAKFLMCEQCAESYQNPLNRRYHAQPVSCPKCGPSLTLTTNQGRFIAKKQSALDECILRLKLGQVLAIKGLGGFHLVCDATNSSAVAALRERKHRPAKPFAVMVANLDIAKQLVLGNDKEWELLSSQARPITLMKKHPTSPLLISENVAPDIDKLGLFLPYTPLHQLLLKELNRPIVATSANLSGEPIITDSRKIQKKLGKVVDAILDHDREILNACDDSVVQVIGNEIQVMRLARGYAPLSLAMKEKQISTTIAVGAQQKNTIAFGFDHNVFISPHIGDLSSIETEDYFETTLETFKRLYQLKPSVLIHDKHPDYTSTRWAKNQSTNTCQLLAVQHHYAHVLSVMAANQYTNPAVGFSFDGTGLGDDGNLWGSEAMVADTKGFSTLCQLQPFKLIGGKEAIKDPRRVLLALLFQRYSLDEIRKLNLPVIKQYSPQAIGDLHKIWESDRNCISTSSAGRLFDAVACALGLIEKNQFEGQAGMLLEAAANNTNKQAIKFTLTKHNNQWHTAHFMYDIVAAIVDQPLTPERTGQISAAFMDALADSVCLVANEHRSLPVILCGGVFQNRYFHEVCLSKLKTAGHQILWPGLVPINDGGISLGQVWHAINQ</sequence>
<keyword evidence="4" id="KW-0479">Metal-binding</keyword>
<evidence type="ECO:0000256" key="4">
    <source>
        <dbReference type="ARBA" id="ARBA00022723"/>
    </source>
</evidence>
<feature type="active site" evidence="9">
    <location>
        <position position="42"/>
    </location>
</feature>
<dbReference type="GO" id="GO:0051604">
    <property type="term" value="P:protein maturation"/>
    <property type="evidence" value="ECO:0007669"/>
    <property type="project" value="TreeGrafter"/>
</dbReference>
<dbReference type="InterPro" id="IPR001792">
    <property type="entry name" value="Acylphosphatase-like_dom"/>
</dbReference>
<evidence type="ECO:0000313" key="12">
    <source>
        <dbReference type="EMBL" id="RWX54697.1"/>
    </source>
</evidence>
<protein>
    <recommendedName>
        <fullName evidence="8">Carbamoyltransferase HypF</fullName>
        <ecNumber evidence="8">6.2.-.-</ecNumber>
    </recommendedName>
</protein>
<dbReference type="PANTHER" id="PTHR42959:SF1">
    <property type="entry name" value="CARBAMOYLTRANSFERASE HYPF"/>
    <property type="match status" value="1"/>
</dbReference>
<keyword evidence="9" id="KW-0378">Hydrolase</keyword>
<dbReference type="PROSITE" id="PS51163">
    <property type="entry name" value="YRDC"/>
    <property type="match status" value="1"/>
</dbReference>
<dbReference type="Gene3D" id="3.30.110.120">
    <property type="match status" value="1"/>
</dbReference>
<dbReference type="Gene3D" id="3.30.420.40">
    <property type="match status" value="1"/>
</dbReference>
<dbReference type="InterPro" id="IPR055128">
    <property type="entry name" value="HypF_C_2"/>
</dbReference>
<evidence type="ECO:0000256" key="8">
    <source>
        <dbReference type="PIRNR" id="PIRNR006256"/>
    </source>
</evidence>
<feature type="domain" description="YrdC-like" evidence="11">
    <location>
        <begin position="207"/>
        <end position="394"/>
    </location>
</feature>
<dbReference type="EC" id="6.2.-.-" evidence="8"/>
<evidence type="ECO:0000259" key="11">
    <source>
        <dbReference type="PROSITE" id="PS51163"/>
    </source>
</evidence>
<dbReference type="AlphaFoldDB" id="A0A444JNP1"/>
<keyword evidence="5" id="KW-0863">Zinc-finger</keyword>
<dbReference type="Pfam" id="PF07503">
    <property type="entry name" value="zf-HYPF"/>
    <property type="match status" value="2"/>
</dbReference>
<dbReference type="Pfam" id="PF22521">
    <property type="entry name" value="HypF_C_2"/>
    <property type="match status" value="1"/>
</dbReference>
<dbReference type="Pfam" id="PF01300">
    <property type="entry name" value="Sua5_yciO_yrdC"/>
    <property type="match status" value="1"/>
</dbReference>
<dbReference type="PANTHER" id="PTHR42959">
    <property type="entry name" value="CARBAMOYLTRANSFERASE"/>
    <property type="match status" value="1"/>
</dbReference>
<evidence type="ECO:0000256" key="1">
    <source>
        <dbReference type="ARBA" id="ARBA00004711"/>
    </source>
</evidence>
<dbReference type="GO" id="GO:0016743">
    <property type="term" value="F:carboxyl- or carbamoyltransferase activity"/>
    <property type="evidence" value="ECO:0007669"/>
    <property type="project" value="UniProtKB-UniRule"/>
</dbReference>
<evidence type="ECO:0000256" key="6">
    <source>
        <dbReference type="ARBA" id="ARBA00022833"/>
    </source>
</evidence>
<dbReference type="InterPro" id="IPR004421">
    <property type="entry name" value="Carbamoyltransferase_HypF"/>
</dbReference>
<organism evidence="12 13">
    <name type="scientific">Photobacterium chitinilyticum</name>
    <dbReference type="NCBI Taxonomy" id="2485123"/>
    <lineage>
        <taxon>Bacteria</taxon>
        <taxon>Pseudomonadati</taxon>
        <taxon>Pseudomonadota</taxon>
        <taxon>Gammaproteobacteria</taxon>
        <taxon>Vibrionales</taxon>
        <taxon>Vibrionaceae</taxon>
        <taxon>Photobacterium</taxon>
    </lineage>
</organism>
<dbReference type="GO" id="GO:0016874">
    <property type="term" value="F:ligase activity"/>
    <property type="evidence" value="ECO:0007669"/>
    <property type="project" value="UniProtKB-UniRule"/>
</dbReference>
<dbReference type="GO" id="GO:0003998">
    <property type="term" value="F:acylphosphatase activity"/>
    <property type="evidence" value="ECO:0007669"/>
    <property type="project" value="UniProtKB-EC"/>
</dbReference>
<dbReference type="InterPro" id="IPR041440">
    <property type="entry name" value="HypF_C"/>
</dbReference>
<evidence type="ECO:0000256" key="5">
    <source>
        <dbReference type="ARBA" id="ARBA00022771"/>
    </source>
</evidence>
<evidence type="ECO:0000256" key="3">
    <source>
        <dbReference type="ARBA" id="ARBA00022598"/>
    </source>
</evidence>
<keyword evidence="6" id="KW-0862">Zinc</keyword>
<evidence type="ECO:0000256" key="7">
    <source>
        <dbReference type="ARBA" id="ARBA00048220"/>
    </source>
</evidence>
<dbReference type="InterPro" id="IPR017968">
    <property type="entry name" value="Acylphosphatase_CS"/>
</dbReference>
<evidence type="ECO:0000256" key="9">
    <source>
        <dbReference type="PROSITE-ProRule" id="PRU00520"/>
    </source>
</evidence>
<keyword evidence="13" id="KW-1185">Reference proteome</keyword>
<dbReference type="InterPro" id="IPR051060">
    <property type="entry name" value="Carbamoyltrans_HypF-like"/>
</dbReference>
<dbReference type="SUPFAM" id="SSF54975">
    <property type="entry name" value="Acylphosphatase/BLUF domain-like"/>
    <property type="match status" value="1"/>
</dbReference>
<dbReference type="PROSITE" id="PS51160">
    <property type="entry name" value="ACYLPHOSPHATASE_3"/>
    <property type="match status" value="1"/>
</dbReference>
<comment type="pathway">
    <text evidence="1 8">Protein modification; [NiFe] hydrogenase maturation.</text>
</comment>
<evidence type="ECO:0000313" key="13">
    <source>
        <dbReference type="Proteomes" id="UP000287563"/>
    </source>
</evidence>
<dbReference type="GO" id="GO:0003725">
    <property type="term" value="F:double-stranded RNA binding"/>
    <property type="evidence" value="ECO:0007669"/>
    <property type="project" value="InterPro"/>
</dbReference>
<feature type="domain" description="Acylphosphatase-like" evidence="10">
    <location>
        <begin position="9"/>
        <end position="96"/>
    </location>
</feature>
<keyword evidence="12" id="KW-0808">Transferase</keyword>
<dbReference type="UniPathway" id="UPA00335"/>
<accession>A0A444JNP1</accession>
<dbReference type="InterPro" id="IPR017945">
    <property type="entry name" value="DHBP_synth_RibB-like_a/b_dom"/>
</dbReference>
<dbReference type="Gene3D" id="3.90.870.50">
    <property type="match status" value="1"/>
</dbReference>
<gene>
    <name evidence="12" type="primary">hypF</name>
    <name evidence="12" type="ORF">EDI28_15810</name>
</gene>
<dbReference type="Gene3D" id="3.30.420.360">
    <property type="match status" value="1"/>
</dbReference>
<evidence type="ECO:0000256" key="2">
    <source>
        <dbReference type="ARBA" id="ARBA00008097"/>
    </source>
</evidence>
<dbReference type="GO" id="GO:0008270">
    <property type="term" value="F:zinc ion binding"/>
    <property type="evidence" value="ECO:0007669"/>
    <property type="project" value="UniProtKB-KW"/>
</dbReference>
<dbReference type="EMBL" id="RJLM01000006">
    <property type="protein sequence ID" value="RWX54697.1"/>
    <property type="molecule type" value="Genomic_DNA"/>
</dbReference>
<dbReference type="Proteomes" id="UP000287563">
    <property type="component" value="Unassembled WGS sequence"/>
</dbReference>
<dbReference type="InterPro" id="IPR011125">
    <property type="entry name" value="Znf_HypF"/>
</dbReference>
<comment type="function">
    <text evidence="8">Involved in the maturation of [NiFe] hydrogenases. Along with HypE, it catalyzes the synthesis of the CN ligands of the active site iron of [NiFe]-hydrogenases. HypF functions as a carbamoyl transferase using carbamoylphosphate as a substrate and transferring the carboxamido moiety in an ATP-dependent reaction to the thiolate of the C-terminal cysteine of HypE yielding a protein-S-carboxamide.</text>
</comment>
<dbReference type="Pfam" id="PF17788">
    <property type="entry name" value="HypF_C"/>
    <property type="match status" value="1"/>
</dbReference>
<comment type="caution">
    <text evidence="12">The sequence shown here is derived from an EMBL/GenBank/DDBJ whole genome shotgun (WGS) entry which is preliminary data.</text>
</comment>
<dbReference type="PROSITE" id="PS00150">
    <property type="entry name" value="ACYLPHOSPHATASE_1"/>
    <property type="match status" value="1"/>
</dbReference>
<feature type="active site" evidence="9">
    <location>
        <position position="24"/>
    </location>
</feature>
<comment type="catalytic activity">
    <reaction evidence="7 8">
        <text>C-terminal L-cysteinyl-[HypE protein] + carbamoyl phosphate + ATP + H2O = C-terminal S-carboxamide-L-cysteinyl-[HypE protein] + AMP + phosphate + diphosphate + H(+)</text>
        <dbReference type="Rhea" id="RHEA:55636"/>
        <dbReference type="Rhea" id="RHEA-COMP:14247"/>
        <dbReference type="Rhea" id="RHEA-COMP:14392"/>
        <dbReference type="ChEBI" id="CHEBI:15377"/>
        <dbReference type="ChEBI" id="CHEBI:15378"/>
        <dbReference type="ChEBI" id="CHEBI:30616"/>
        <dbReference type="ChEBI" id="CHEBI:33019"/>
        <dbReference type="ChEBI" id="CHEBI:43474"/>
        <dbReference type="ChEBI" id="CHEBI:58228"/>
        <dbReference type="ChEBI" id="CHEBI:76913"/>
        <dbReference type="ChEBI" id="CHEBI:139126"/>
        <dbReference type="ChEBI" id="CHEBI:456215"/>
    </reaction>
</comment>
<dbReference type="SUPFAM" id="SSF55821">
    <property type="entry name" value="YrdC/RibB"/>
    <property type="match status" value="1"/>
</dbReference>
<evidence type="ECO:0000259" key="10">
    <source>
        <dbReference type="PROSITE" id="PS51160"/>
    </source>
</evidence>
<proteinExistence type="inferred from homology"/>
<comment type="catalytic activity">
    <reaction evidence="9">
        <text>an acyl phosphate + H2O = a carboxylate + phosphate + H(+)</text>
        <dbReference type="Rhea" id="RHEA:14965"/>
        <dbReference type="ChEBI" id="CHEBI:15377"/>
        <dbReference type="ChEBI" id="CHEBI:15378"/>
        <dbReference type="ChEBI" id="CHEBI:29067"/>
        <dbReference type="ChEBI" id="CHEBI:43474"/>
        <dbReference type="ChEBI" id="CHEBI:59918"/>
        <dbReference type="EC" id="3.6.1.7"/>
    </reaction>
</comment>
<dbReference type="InterPro" id="IPR036046">
    <property type="entry name" value="Acylphosphatase-like_dom_sf"/>
</dbReference>
<comment type="similarity">
    <text evidence="2 8">Belongs to the carbamoyltransferase HypF family.</text>
</comment>
<dbReference type="NCBIfam" id="TIGR00143">
    <property type="entry name" value="hypF"/>
    <property type="match status" value="1"/>
</dbReference>
<dbReference type="PIRSF" id="PIRSF006256">
    <property type="entry name" value="CMPcnvr_hdrg_mat"/>
    <property type="match status" value="1"/>
</dbReference>
<keyword evidence="3" id="KW-0436">Ligase</keyword>